<dbReference type="REBASE" id="14312">
    <property type="entry name" value="KstMrr2P"/>
</dbReference>
<dbReference type="AlphaFoldDB" id="Q1PZU8"/>
<evidence type="ECO:0000313" key="4">
    <source>
        <dbReference type="EMBL" id="SOH04112.1"/>
    </source>
</evidence>
<dbReference type="InterPro" id="IPR007560">
    <property type="entry name" value="Restrct_endonuc_IV_Mrr"/>
</dbReference>
<reference evidence="3" key="2">
    <citation type="submission" date="2006-01" db="EMBL/GenBank/DDBJ databases">
        <authorList>
            <person name="Genoscope"/>
        </authorList>
    </citation>
    <scope>NUCLEOTIDE SEQUENCE</scope>
</reference>
<dbReference type="GO" id="GO:0003677">
    <property type="term" value="F:DNA binding"/>
    <property type="evidence" value="ECO:0007669"/>
    <property type="project" value="InterPro"/>
</dbReference>
<accession>Q1PZU8</accession>
<gene>
    <name evidence="4" type="ORF">KSMBR1_1613</name>
    <name evidence="3" type="ORF">kustd1863</name>
</gene>
<dbReference type="InterPro" id="IPR011856">
    <property type="entry name" value="tRNA_endonuc-like_dom_sf"/>
</dbReference>
<dbReference type="PANTHER" id="PTHR30015">
    <property type="entry name" value="MRR RESTRICTION SYSTEM PROTEIN"/>
    <property type="match status" value="1"/>
</dbReference>
<keyword evidence="5" id="KW-1185">Reference proteome</keyword>
<name>Q1PZU8_KUEST</name>
<keyword evidence="1" id="KW-0175">Coiled coil</keyword>
<dbReference type="OrthoDB" id="9803736at2"/>
<reference evidence="4" key="3">
    <citation type="submission" date="2017-10" db="EMBL/GenBank/DDBJ databases">
        <authorList>
            <person name="Banno H."/>
            <person name="Chua N.-H."/>
        </authorList>
    </citation>
    <scope>NUCLEOTIDE SEQUENCE [LARGE SCALE GENOMIC DNA]</scope>
    <source>
        <strain evidence="4">Kuenenia_mbr1_ru-nijmegen</strain>
    </source>
</reference>
<dbReference type="InterPro" id="IPR011335">
    <property type="entry name" value="Restrct_endonuc-II-like"/>
</dbReference>
<dbReference type="Proteomes" id="UP000221734">
    <property type="component" value="Chromosome Kuenenia_stuttgartiensis_MBR1"/>
</dbReference>
<dbReference type="RefSeq" id="WP_157820466.1">
    <property type="nucleotide sequence ID" value="NZ_LT934425.1"/>
</dbReference>
<dbReference type="EMBL" id="LT934425">
    <property type="protein sequence ID" value="SOH04112.1"/>
    <property type="molecule type" value="Genomic_DNA"/>
</dbReference>
<dbReference type="KEGG" id="kst:KSMBR1_1613"/>
<dbReference type="InterPro" id="IPR052906">
    <property type="entry name" value="Type_IV_Methyl-Rstrct_Enzyme"/>
</dbReference>
<reference evidence="3" key="1">
    <citation type="journal article" date="2006" name="Nature">
        <title>Deciphering the evolution and metabolism of an anammox bacterium from a community genome.</title>
        <authorList>
            <person name="Strous M."/>
            <person name="Pelletier E."/>
            <person name="Mangenot S."/>
            <person name="Rattei T."/>
            <person name="Lehner A."/>
            <person name="Taylor M.W."/>
            <person name="Horn M."/>
            <person name="Daims H."/>
            <person name="Bartol-Mavel D."/>
            <person name="Wincker P."/>
            <person name="Barbe V."/>
            <person name="Fonknechten N."/>
            <person name="Vallenet D."/>
            <person name="Segurens B."/>
            <person name="Schenowitz-Truong C."/>
            <person name="Medigue C."/>
            <person name="Collingro A."/>
            <person name="Snel B."/>
            <person name="Dutilh B.E."/>
            <person name="OpDenCamp H.J.M."/>
            <person name="vanDerDrift C."/>
            <person name="Cirpus I."/>
            <person name="vanDePas-Schoonen K.T."/>
            <person name="Harhangi H.R."/>
            <person name="vanNiftrik L."/>
            <person name="Schmid M."/>
            <person name="Keltjens J."/>
            <person name="vanDeVossenberg J."/>
            <person name="Kartal B."/>
            <person name="Meier H."/>
            <person name="Frishman D."/>
            <person name="Huynen M.A."/>
            <person name="Mewes H."/>
            <person name="Weissenbach J."/>
            <person name="Jetten M.S.M."/>
            <person name="Wagner M."/>
            <person name="LePaslier D."/>
        </authorList>
    </citation>
    <scope>NUCLEOTIDE SEQUENCE</scope>
</reference>
<sequence>MENRQLKTKLAIEQTKEATEAIKEIEVILKHALNKNYTIEWEALKNESKFLKQKPQLPELLEISKLPKRTNQYYQPKFEFLDKIFPSRKQEKIDRAERLFKINYNEWLEAKEEITKKNEELQKLYQDKLKLWEKEEREFLEKQKRNIEIYRIKEQYFEKQPHALIKYCKYVLSTSDYPYYFPQEFDLDYNPETKIMIVDYSLPPIDALPRLKEVKYIKTRDEFSESFLADSTVNNLYDDLIYQITLRTIHELYESDVVNAIDSIIFNGIVESIDKATGQTITACIVSVQANKQEFLSINLEHVDPKACFKKLKGIGSSKLHSLTPIAPILQISREDKRFVSSYQVVDELGDTYNLAAMDWEDFEHLIRELFEKEFSQSGGEVKVTRSSRDAGVDAVAFDPDPIRGGKIVIQAKRYTNTVGVSAVRDLFGTVMNEGATKGILVSTADYGPDAYEFAKGKPLTLLNGSNLLHLLEKHGHKAKIDLKEAKQILAEQEK</sequence>
<feature type="coiled-coil region" evidence="1">
    <location>
        <begin position="104"/>
        <end position="131"/>
    </location>
</feature>
<evidence type="ECO:0000313" key="5">
    <source>
        <dbReference type="Proteomes" id="UP000221734"/>
    </source>
</evidence>
<dbReference type="GO" id="GO:0009307">
    <property type="term" value="P:DNA restriction-modification system"/>
    <property type="evidence" value="ECO:0007669"/>
    <property type="project" value="InterPro"/>
</dbReference>
<dbReference type="PANTHER" id="PTHR30015:SF7">
    <property type="entry name" value="TYPE IV METHYL-DIRECTED RESTRICTION ENZYME ECOKMRR"/>
    <property type="match status" value="1"/>
</dbReference>
<reference evidence="5" key="4">
    <citation type="submission" date="2017-10" db="EMBL/GenBank/DDBJ databases">
        <authorList>
            <person name="Frank J."/>
        </authorList>
    </citation>
    <scope>NUCLEOTIDE SEQUENCE [LARGE SCALE GENOMIC DNA]</scope>
</reference>
<dbReference type="Pfam" id="PF04471">
    <property type="entry name" value="Mrr_cat"/>
    <property type="match status" value="1"/>
</dbReference>
<feature type="domain" description="Restriction endonuclease type IV Mrr" evidence="2">
    <location>
        <begin position="356"/>
        <end position="472"/>
    </location>
</feature>
<dbReference type="Gene3D" id="3.40.1350.10">
    <property type="match status" value="1"/>
</dbReference>
<dbReference type="SUPFAM" id="SSF52980">
    <property type="entry name" value="Restriction endonuclease-like"/>
    <property type="match status" value="1"/>
</dbReference>
<evidence type="ECO:0000259" key="2">
    <source>
        <dbReference type="Pfam" id="PF04471"/>
    </source>
</evidence>
<protein>
    <recommendedName>
        <fullName evidence="2">Restriction endonuclease type IV Mrr domain-containing protein</fullName>
    </recommendedName>
</protein>
<evidence type="ECO:0000313" key="3">
    <source>
        <dbReference type="EMBL" id="CAJ72608.1"/>
    </source>
</evidence>
<proteinExistence type="predicted"/>
<organism evidence="3">
    <name type="scientific">Kuenenia stuttgartiensis</name>
    <dbReference type="NCBI Taxonomy" id="174633"/>
    <lineage>
        <taxon>Bacteria</taxon>
        <taxon>Pseudomonadati</taxon>
        <taxon>Planctomycetota</taxon>
        <taxon>Candidatus Brocadiia</taxon>
        <taxon>Candidatus Brocadiales</taxon>
        <taxon>Candidatus Brocadiaceae</taxon>
        <taxon>Candidatus Kuenenia</taxon>
    </lineage>
</organism>
<dbReference type="GO" id="GO:0015666">
    <property type="term" value="F:restriction endodeoxyribonuclease activity"/>
    <property type="evidence" value="ECO:0007669"/>
    <property type="project" value="TreeGrafter"/>
</dbReference>
<dbReference type="EMBL" id="CT573072">
    <property type="protein sequence ID" value="CAJ72608.1"/>
    <property type="molecule type" value="Genomic_DNA"/>
</dbReference>
<evidence type="ECO:0000256" key="1">
    <source>
        <dbReference type="SAM" id="Coils"/>
    </source>
</evidence>
<dbReference type="REBASE" id="223189">
    <property type="entry name" value="KstMBR1MrrP"/>
</dbReference>